<name>A0A383VDG2_TETOB</name>
<proteinExistence type="predicted"/>
<dbReference type="Proteomes" id="UP000256970">
    <property type="component" value="Unassembled WGS sequence"/>
</dbReference>
<reference evidence="1 2" key="1">
    <citation type="submission" date="2016-10" db="EMBL/GenBank/DDBJ databases">
        <authorList>
            <person name="Cai Z."/>
        </authorList>
    </citation>
    <scope>NUCLEOTIDE SEQUENCE [LARGE SCALE GENOMIC DNA]</scope>
</reference>
<organism evidence="1 2">
    <name type="scientific">Tetradesmus obliquus</name>
    <name type="common">Green alga</name>
    <name type="synonym">Acutodesmus obliquus</name>
    <dbReference type="NCBI Taxonomy" id="3088"/>
    <lineage>
        <taxon>Eukaryota</taxon>
        <taxon>Viridiplantae</taxon>
        <taxon>Chlorophyta</taxon>
        <taxon>core chlorophytes</taxon>
        <taxon>Chlorophyceae</taxon>
        <taxon>CS clade</taxon>
        <taxon>Sphaeropleales</taxon>
        <taxon>Scenedesmaceae</taxon>
        <taxon>Tetradesmus</taxon>
    </lineage>
</organism>
<gene>
    <name evidence="1" type="ORF">BQ4739_LOCUS3336</name>
</gene>
<evidence type="ECO:0000313" key="2">
    <source>
        <dbReference type="Proteomes" id="UP000256970"/>
    </source>
</evidence>
<protein>
    <submittedName>
        <fullName evidence="1">Uncharacterized protein</fullName>
    </submittedName>
</protein>
<dbReference type="AlphaFoldDB" id="A0A383VDG2"/>
<evidence type="ECO:0000313" key="1">
    <source>
        <dbReference type="EMBL" id="SZX62752.1"/>
    </source>
</evidence>
<dbReference type="EMBL" id="FNXT01000261">
    <property type="protein sequence ID" value="SZX62752.1"/>
    <property type="molecule type" value="Genomic_DNA"/>
</dbReference>
<keyword evidence="2" id="KW-1185">Reference proteome</keyword>
<sequence length="74" mass="7766">MKTTAKTSLLSPSGDALSNPAGFQQSADAACKVLGYAAAGSGSVHMTGANAKRTCWNGQKWVQDNWWTSLVCCK</sequence>
<accession>A0A383VDG2</accession>